<keyword evidence="6" id="KW-0862">Zinc</keyword>
<dbReference type="InterPro" id="IPR011324">
    <property type="entry name" value="Cytotoxic_necrot_fac-like_cat"/>
</dbReference>
<comment type="catalytic activity">
    <reaction evidence="7">
        <text>adenosine + H2O + H(+) = inosine + NH4(+)</text>
        <dbReference type="Rhea" id="RHEA:24408"/>
        <dbReference type="ChEBI" id="CHEBI:15377"/>
        <dbReference type="ChEBI" id="CHEBI:15378"/>
        <dbReference type="ChEBI" id="CHEBI:16335"/>
        <dbReference type="ChEBI" id="CHEBI:17596"/>
        <dbReference type="ChEBI" id="CHEBI:28938"/>
        <dbReference type="EC" id="3.5.4.4"/>
    </reaction>
    <physiologicalReaction direction="left-to-right" evidence="7">
        <dbReference type="Rhea" id="RHEA:24409"/>
    </physiologicalReaction>
</comment>
<dbReference type="Gene3D" id="3.60.140.10">
    <property type="entry name" value="CNF1/YfiH-like putative cysteine hydrolases"/>
    <property type="match status" value="1"/>
</dbReference>
<evidence type="ECO:0000256" key="10">
    <source>
        <dbReference type="RuleBase" id="RU361274"/>
    </source>
</evidence>
<dbReference type="SUPFAM" id="SSF64438">
    <property type="entry name" value="CNF1/YfiH-like putative cysteine hydrolases"/>
    <property type="match status" value="1"/>
</dbReference>
<comment type="similarity">
    <text evidence="2 10">Belongs to the purine nucleoside phosphorylase YfiH/LACC1 family.</text>
</comment>
<organism evidence="11 12">
    <name type="scientific">Trichloromonas acetexigens</name>
    <dbReference type="NCBI Taxonomy" id="38815"/>
    <lineage>
        <taxon>Bacteria</taxon>
        <taxon>Pseudomonadati</taxon>
        <taxon>Thermodesulfobacteriota</taxon>
        <taxon>Desulfuromonadia</taxon>
        <taxon>Desulfuromonadales</taxon>
        <taxon>Trichloromonadaceae</taxon>
        <taxon>Trichloromonas</taxon>
    </lineage>
</organism>
<accession>A0A550JJA0</accession>
<keyword evidence="12" id="KW-1185">Reference proteome</keyword>
<dbReference type="NCBIfam" id="TIGR00726">
    <property type="entry name" value="peptidoglycan editing factor PgeF"/>
    <property type="match status" value="1"/>
</dbReference>
<dbReference type="GO" id="GO:0017061">
    <property type="term" value="F:S-methyl-5-thioadenosine phosphorylase activity"/>
    <property type="evidence" value="ECO:0007669"/>
    <property type="project" value="UniProtKB-EC"/>
</dbReference>
<evidence type="ECO:0000256" key="4">
    <source>
        <dbReference type="ARBA" id="ARBA00022723"/>
    </source>
</evidence>
<comment type="catalytic activity">
    <reaction evidence="9">
        <text>S-methyl-5'-thioadenosine + phosphate = 5-(methylsulfanyl)-alpha-D-ribose 1-phosphate + adenine</text>
        <dbReference type="Rhea" id="RHEA:11852"/>
        <dbReference type="ChEBI" id="CHEBI:16708"/>
        <dbReference type="ChEBI" id="CHEBI:17509"/>
        <dbReference type="ChEBI" id="CHEBI:43474"/>
        <dbReference type="ChEBI" id="CHEBI:58533"/>
        <dbReference type="EC" id="2.4.2.28"/>
    </reaction>
    <physiologicalReaction direction="left-to-right" evidence="9">
        <dbReference type="Rhea" id="RHEA:11853"/>
    </physiologicalReaction>
</comment>
<dbReference type="GO" id="GO:0016787">
    <property type="term" value="F:hydrolase activity"/>
    <property type="evidence" value="ECO:0007669"/>
    <property type="project" value="UniProtKB-KW"/>
</dbReference>
<dbReference type="RefSeq" id="WP_092055999.1">
    <property type="nucleotide sequence ID" value="NZ_FOJJ01000012.1"/>
</dbReference>
<evidence type="ECO:0000256" key="6">
    <source>
        <dbReference type="ARBA" id="ARBA00022833"/>
    </source>
</evidence>
<name>A0A550JJA0_9BACT</name>
<evidence type="ECO:0000313" key="12">
    <source>
        <dbReference type="Proteomes" id="UP000317155"/>
    </source>
</evidence>
<dbReference type="EMBL" id="VJVV01000002">
    <property type="protein sequence ID" value="TRO83253.1"/>
    <property type="molecule type" value="Genomic_DNA"/>
</dbReference>
<sequence>MKLVKQGKLHYLQPTWGETAGIRAGFTTRNGGVSRAPYNSLNLGFNTDDPRYNVEGNRSTLARAFDLQPHQLLTVQQVHGTDVLVVDQPNPDLSHFLQVECDAVITNQPGMMIGVLVADCFPVLLHDPLKQAAGVVHVGWRGAAAGILGKAVKAMAASFGCRAADLVAAVGPGIGAHKYEVDRQVREAFRAGAGHWEAIAAEVDLGKWHLDLRRACQLQLAEAGVPEDAVDVAEECTCCHREMLFSYRRDAGKTGRQMGFVLLG</sequence>
<dbReference type="PANTHER" id="PTHR30616">
    <property type="entry name" value="UNCHARACTERIZED PROTEIN YFIH"/>
    <property type="match status" value="1"/>
</dbReference>
<gene>
    <name evidence="11" type="primary">pgeF</name>
    <name evidence="11" type="ORF">FL622_04000</name>
</gene>
<evidence type="ECO:0000256" key="7">
    <source>
        <dbReference type="ARBA" id="ARBA00047989"/>
    </source>
</evidence>
<comment type="catalytic activity">
    <reaction evidence="1">
        <text>inosine + phosphate = alpha-D-ribose 1-phosphate + hypoxanthine</text>
        <dbReference type="Rhea" id="RHEA:27646"/>
        <dbReference type="ChEBI" id="CHEBI:17368"/>
        <dbReference type="ChEBI" id="CHEBI:17596"/>
        <dbReference type="ChEBI" id="CHEBI:43474"/>
        <dbReference type="ChEBI" id="CHEBI:57720"/>
        <dbReference type="EC" id="2.4.2.1"/>
    </reaction>
    <physiologicalReaction direction="left-to-right" evidence="1">
        <dbReference type="Rhea" id="RHEA:27647"/>
    </physiologicalReaction>
</comment>
<reference evidence="11 12" key="1">
    <citation type="submission" date="2019-07" db="EMBL/GenBank/DDBJ databases">
        <title>Insights of Desulfuromonas acetexigens electromicrobiology.</title>
        <authorList>
            <person name="Katuri K."/>
            <person name="Sapireddy V."/>
            <person name="Shaw D.R."/>
            <person name="Saikaly P."/>
        </authorList>
    </citation>
    <scope>NUCLEOTIDE SEQUENCE [LARGE SCALE GENOMIC DNA]</scope>
    <source>
        <strain evidence="11 12">2873</strain>
    </source>
</reference>
<protein>
    <recommendedName>
        <fullName evidence="10">Purine nucleoside phosphorylase</fullName>
    </recommendedName>
</protein>
<evidence type="ECO:0000256" key="2">
    <source>
        <dbReference type="ARBA" id="ARBA00007353"/>
    </source>
</evidence>
<dbReference type="InterPro" id="IPR038371">
    <property type="entry name" value="Cu_polyphenol_OxRdtase_sf"/>
</dbReference>
<evidence type="ECO:0000256" key="3">
    <source>
        <dbReference type="ARBA" id="ARBA00022679"/>
    </source>
</evidence>
<keyword evidence="5" id="KW-0378">Hydrolase</keyword>
<evidence type="ECO:0000256" key="5">
    <source>
        <dbReference type="ARBA" id="ARBA00022801"/>
    </source>
</evidence>
<keyword evidence="3" id="KW-0808">Transferase</keyword>
<comment type="caution">
    <text evidence="11">The sequence shown here is derived from an EMBL/GenBank/DDBJ whole genome shotgun (WGS) entry which is preliminary data.</text>
</comment>
<dbReference type="AlphaFoldDB" id="A0A550JJA0"/>
<dbReference type="GO" id="GO:0005507">
    <property type="term" value="F:copper ion binding"/>
    <property type="evidence" value="ECO:0007669"/>
    <property type="project" value="TreeGrafter"/>
</dbReference>
<evidence type="ECO:0000256" key="9">
    <source>
        <dbReference type="ARBA" id="ARBA00049893"/>
    </source>
</evidence>
<dbReference type="CDD" id="cd16833">
    <property type="entry name" value="YfiH"/>
    <property type="match status" value="1"/>
</dbReference>
<dbReference type="InterPro" id="IPR003730">
    <property type="entry name" value="Cu_polyphenol_OxRdtase"/>
</dbReference>
<evidence type="ECO:0000256" key="8">
    <source>
        <dbReference type="ARBA" id="ARBA00048968"/>
    </source>
</evidence>
<dbReference type="OrthoDB" id="4279at2"/>
<proteinExistence type="inferred from homology"/>
<dbReference type="Proteomes" id="UP000317155">
    <property type="component" value="Unassembled WGS sequence"/>
</dbReference>
<evidence type="ECO:0000256" key="1">
    <source>
        <dbReference type="ARBA" id="ARBA00000553"/>
    </source>
</evidence>
<dbReference type="Pfam" id="PF02578">
    <property type="entry name" value="Cu-oxidase_4"/>
    <property type="match status" value="1"/>
</dbReference>
<evidence type="ECO:0000313" key="11">
    <source>
        <dbReference type="EMBL" id="TRO83253.1"/>
    </source>
</evidence>
<keyword evidence="4" id="KW-0479">Metal-binding</keyword>
<dbReference type="PANTHER" id="PTHR30616:SF2">
    <property type="entry name" value="PURINE NUCLEOSIDE PHOSPHORYLASE LACC1"/>
    <property type="match status" value="1"/>
</dbReference>
<comment type="catalytic activity">
    <reaction evidence="8">
        <text>adenosine + phosphate = alpha-D-ribose 1-phosphate + adenine</text>
        <dbReference type="Rhea" id="RHEA:27642"/>
        <dbReference type="ChEBI" id="CHEBI:16335"/>
        <dbReference type="ChEBI" id="CHEBI:16708"/>
        <dbReference type="ChEBI" id="CHEBI:43474"/>
        <dbReference type="ChEBI" id="CHEBI:57720"/>
        <dbReference type="EC" id="2.4.2.1"/>
    </reaction>
    <physiologicalReaction direction="left-to-right" evidence="8">
        <dbReference type="Rhea" id="RHEA:27643"/>
    </physiologicalReaction>
</comment>